<dbReference type="Proteomes" id="UP000308730">
    <property type="component" value="Unassembled WGS sequence"/>
</dbReference>
<reference evidence="1 2" key="1">
    <citation type="submission" date="2019-02" db="EMBL/GenBank/DDBJ databases">
        <title>Genome sequencing of the rare red list fungi Antrodiella citrinella (Flaviporus citrinellus).</title>
        <authorList>
            <person name="Buettner E."/>
            <person name="Kellner H."/>
        </authorList>
    </citation>
    <scope>NUCLEOTIDE SEQUENCE [LARGE SCALE GENOMIC DNA]</scope>
    <source>
        <strain evidence="1 2">DSM 108506</strain>
    </source>
</reference>
<evidence type="ECO:0000313" key="1">
    <source>
        <dbReference type="EMBL" id="THH33625.1"/>
    </source>
</evidence>
<dbReference type="EMBL" id="SGPM01000004">
    <property type="protein sequence ID" value="THH33625.1"/>
    <property type="molecule type" value="Genomic_DNA"/>
</dbReference>
<keyword evidence="2" id="KW-1185">Reference proteome</keyword>
<evidence type="ECO:0000313" key="2">
    <source>
        <dbReference type="Proteomes" id="UP000308730"/>
    </source>
</evidence>
<accession>A0A4S4N599</accession>
<proteinExistence type="predicted"/>
<name>A0A4S4N599_9APHY</name>
<gene>
    <name evidence="1" type="ORF">EUX98_g621</name>
</gene>
<organism evidence="1 2">
    <name type="scientific">Antrodiella citrinella</name>
    <dbReference type="NCBI Taxonomy" id="2447956"/>
    <lineage>
        <taxon>Eukaryota</taxon>
        <taxon>Fungi</taxon>
        <taxon>Dikarya</taxon>
        <taxon>Basidiomycota</taxon>
        <taxon>Agaricomycotina</taxon>
        <taxon>Agaricomycetes</taxon>
        <taxon>Polyporales</taxon>
        <taxon>Steccherinaceae</taxon>
        <taxon>Antrodiella</taxon>
    </lineage>
</organism>
<dbReference type="AlphaFoldDB" id="A0A4S4N599"/>
<comment type="caution">
    <text evidence="1">The sequence shown here is derived from an EMBL/GenBank/DDBJ whole genome shotgun (WGS) entry which is preliminary data.</text>
</comment>
<protein>
    <submittedName>
        <fullName evidence="1">Uncharacterized protein</fullName>
    </submittedName>
</protein>
<sequence length="52" mass="5141">MTAATTAALRVTPITSGSAATATTATTTIAPAIVVLRSTPAIVHRLAPVVLL</sequence>